<sequence precursor="true">MKLISNLCLLLAICLQVNAQEFTYNQGGTTSRNYYEEIPYQTINGKMFIQVELHGKKHKFLFDTGAPVAISPELVKQLKAKFLDEDTLSDVNGVTDTMGVVQIPEIKIGKVLFNHIPAITLFPDFYRCWGIDGVIGSNILRNSIVSINGTKQVIILTDQLEKLNLMESYSSPLITNTSYQSNPVIKIVLKDNITIDLGFDTGDNEFLRISEDLVSQLPDSGAYEILAKGYGANTIGGLGLQQSAEKYLLRFPQIKIGNGLFNNTIVETNRSGTSAIGSKILKYGIVTLDFIHSKFYFNSSHKENEVREKQWPFVPTVINDRLAIGVVWDKYKNEVKPGQQILAIDEVDYSKVTLCDMLNRPHILAGKETATITVKDEHGDLRKIQISKVHY</sequence>
<evidence type="ECO:0000256" key="1">
    <source>
        <dbReference type="SAM" id="SignalP"/>
    </source>
</evidence>
<name>A0A127VAF3_9SPHI</name>
<feature type="signal peptide" evidence="1">
    <location>
        <begin position="1"/>
        <end position="19"/>
    </location>
</feature>
<dbReference type="OrthoDB" id="5580718at2"/>
<evidence type="ECO:0000313" key="3">
    <source>
        <dbReference type="Proteomes" id="UP000071561"/>
    </source>
</evidence>
<dbReference type="RefSeq" id="WP_068398090.1">
    <property type="nucleotide sequence ID" value="NZ_CP014504.1"/>
</dbReference>
<evidence type="ECO:0008006" key="4">
    <source>
        <dbReference type="Google" id="ProtNLM"/>
    </source>
</evidence>
<keyword evidence="1" id="KW-0732">Signal</keyword>
<accession>A0A127VAF3</accession>
<dbReference type="AlphaFoldDB" id="A0A127VAF3"/>
<keyword evidence="3" id="KW-1185">Reference proteome</keyword>
<dbReference type="PATRIC" id="fig|188932.3.peg.1340"/>
<dbReference type="InterPro" id="IPR021109">
    <property type="entry name" value="Peptidase_aspartic_dom_sf"/>
</dbReference>
<feature type="chain" id="PRO_5007280286" description="Aspartyl protease" evidence="1">
    <location>
        <begin position="20"/>
        <end position="391"/>
    </location>
</feature>
<dbReference type="Gene3D" id="2.40.70.10">
    <property type="entry name" value="Acid Proteases"/>
    <property type="match status" value="1"/>
</dbReference>
<dbReference type="EMBL" id="CP014504">
    <property type="protein sequence ID" value="AMP98209.1"/>
    <property type="molecule type" value="Genomic_DNA"/>
</dbReference>
<dbReference type="InterPro" id="IPR034122">
    <property type="entry name" value="Retropepsin-like_bacterial"/>
</dbReference>
<reference evidence="2 3" key="1">
    <citation type="submission" date="2016-03" db="EMBL/GenBank/DDBJ databases">
        <title>Complete genome sequence of Pedobacter cryoconitis PAMC 27485.</title>
        <authorList>
            <person name="Lee J."/>
            <person name="Kim O.-S."/>
        </authorList>
    </citation>
    <scope>NUCLEOTIDE SEQUENCE [LARGE SCALE GENOMIC DNA]</scope>
    <source>
        <strain evidence="2 3">PAMC 27485</strain>
    </source>
</reference>
<gene>
    <name evidence="2" type="ORF">AY601_1289</name>
</gene>
<organism evidence="2 3">
    <name type="scientific">Pedobacter cryoconitis</name>
    <dbReference type="NCBI Taxonomy" id="188932"/>
    <lineage>
        <taxon>Bacteria</taxon>
        <taxon>Pseudomonadati</taxon>
        <taxon>Bacteroidota</taxon>
        <taxon>Sphingobacteriia</taxon>
        <taxon>Sphingobacteriales</taxon>
        <taxon>Sphingobacteriaceae</taxon>
        <taxon>Pedobacter</taxon>
    </lineage>
</organism>
<protein>
    <recommendedName>
        <fullName evidence="4">Aspartyl protease</fullName>
    </recommendedName>
</protein>
<dbReference type="CDD" id="cd05483">
    <property type="entry name" value="retropepsin_like_bacteria"/>
    <property type="match status" value="1"/>
</dbReference>
<proteinExistence type="predicted"/>
<dbReference type="SUPFAM" id="SSF50630">
    <property type="entry name" value="Acid proteases"/>
    <property type="match status" value="1"/>
</dbReference>
<evidence type="ECO:0000313" key="2">
    <source>
        <dbReference type="EMBL" id="AMP98209.1"/>
    </source>
</evidence>
<dbReference type="Pfam" id="PF13650">
    <property type="entry name" value="Asp_protease_2"/>
    <property type="match status" value="1"/>
</dbReference>
<dbReference type="KEGG" id="pcm:AY601_1289"/>
<dbReference type="Proteomes" id="UP000071561">
    <property type="component" value="Chromosome"/>
</dbReference>